<dbReference type="RefSeq" id="WP_377335071.1">
    <property type="nucleotide sequence ID" value="NZ_JBHLUE010000002.1"/>
</dbReference>
<proteinExistence type="predicted"/>
<comment type="caution">
    <text evidence="3">The sequence shown here is derived from an EMBL/GenBank/DDBJ whole genome shotgun (WGS) entry which is preliminary data.</text>
</comment>
<reference evidence="3 4" key="1">
    <citation type="submission" date="2024-09" db="EMBL/GenBank/DDBJ databases">
        <authorList>
            <person name="Sun Q."/>
            <person name="Mori K."/>
        </authorList>
    </citation>
    <scope>NUCLEOTIDE SEQUENCE [LARGE SCALE GENOMIC DNA]</scope>
    <source>
        <strain evidence="3 4">TBRC 2205</strain>
    </source>
</reference>
<evidence type="ECO:0000256" key="1">
    <source>
        <dbReference type="SAM" id="MobiDB-lite"/>
    </source>
</evidence>
<dbReference type="EMBL" id="JBHLUE010000002">
    <property type="protein sequence ID" value="MFC0562957.1"/>
    <property type="molecule type" value="Genomic_DNA"/>
</dbReference>
<feature type="region of interest" description="Disordered" evidence="1">
    <location>
        <begin position="82"/>
        <end position="109"/>
    </location>
</feature>
<name>A0ABV6NRS1_9ACTN</name>
<evidence type="ECO:0000313" key="4">
    <source>
        <dbReference type="Proteomes" id="UP001589894"/>
    </source>
</evidence>
<dbReference type="Proteomes" id="UP001589894">
    <property type="component" value="Unassembled WGS sequence"/>
</dbReference>
<sequence length="220" mass="23191">MSEGNPSSTPDRREDFVADLSRLVRAAGFTIRPLAGRVGEPKSTVADALRVGRWPRRDLVLKIVQACDGDRAEWAARWGRLNAADPPGKADPGRGTSPGSGAGTGARAGPGRRRLVIAGVLVAACLGAGGVGWTMAAHRTASSRPGSCQTATRHRIDRAGNLLDAEHRIIATTNTADVFYVTRPNAAPYTGRHYGRLERTGQWGYVDTAKLGPGTPACVS</sequence>
<keyword evidence="2" id="KW-1133">Transmembrane helix</keyword>
<keyword evidence="2" id="KW-0472">Membrane</keyword>
<accession>A0ABV6NRS1</accession>
<gene>
    <name evidence="3" type="ORF">ACFFHU_02045</name>
</gene>
<feature type="compositionally biased region" description="Gly residues" evidence="1">
    <location>
        <begin position="96"/>
        <end position="108"/>
    </location>
</feature>
<organism evidence="3 4">
    <name type="scientific">Plantactinospora siamensis</name>
    <dbReference type="NCBI Taxonomy" id="555372"/>
    <lineage>
        <taxon>Bacteria</taxon>
        <taxon>Bacillati</taxon>
        <taxon>Actinomycetota</taxon>
        <taxon>Actinomycetes</taxon>
        <taxon>Micromonosporales</taxon>
        <taxon>Micromonosporaceae</taxon>
        <taxon>Plantactinospora</taxon>
    </lineage>
</organism>
<keyword evidence="4" id="KW-1185">Reference proteome</keyword>
<evidence type="ECO:0000313" key="3">
    <source>
        <dbReference type="EMBL" id="MFC0562957.1"/>
    </source>
</evidence>
<evidence type="ECO:0000256" key="2">
    <source>
        <dbReference type="SAM" id="Phobius"/>
    </source>
</evidence>
<feature type="transmembrane region" description="Helical" evidence="2">
    <location>
        <begin position="115"/>
        <end position="136"/>
    </location>
</feature>
<protein>
    <submittedName>
        <fullName evidence="3">Uncharacterized protein</fullName>
    </submittedName>
</protein>
<keyword evidence="2" id="KW-0812">Transmembrane</keyword>